<keyword evidence="7" id="KW-1185">Reference proteome</keyword>
<dbReference type="Gramene" id="ESR42234">
    <property type="protein sequence ID" value="ESR42234"/>
    <property type="gene ID" value="CICLE_v10011115mg"/>
</dbReference>
<dbReference type="InterPro" id="IPR016159">
    <property type="entry name" value="Cullin_repeat-like_dom_sf"/>
</dbReference>
<dbReference type="PANTHER" id="PTHR12542:SF38">
    <property type="entry name" value="EXOCYST SUBUNIT EXO70 FAMILY PROTEIN"/>
    <property type="match status" value="1"/>
</dbReference>
<evidence type="ECO:0000256" key="2">
    <source>
        <dbReference type="ARBA" id="ARBA00022448"/>
    </source>
</evidence>
<dbReference type="Gene3D" id="1.20.1280.170">
    <property type="entry name" value="Exocyst complex component Exo70"/>
    <property type="match status" value="1"/>
</dbReference>
<feature type="region of interest" description="Disordered" evidence="4">
    <location>
        <begin position="754"/>
        <end position="778"/>
    </location>
</feature>
<dbReference type="FunCoup" id="V4URS8">
    <property type="interactions" value="815"/>
</dbReference>
<dbReference type="OMA" id="RFVANYE"/>
<dbReference type="FunFam" id="1.20.1280.170:FF:000003">
    <property type="entry name" value="Exocyst subunit Exo70 family protein"/>
    <property type="match status" value="1"/>
</dbReference>
<feature type="domain" description="Exocyst complex subunit Exo70 C-terminal" evidence="5">
    <location>
        <begin position="379"/>
        <end position="745"/>
    </location>
</feature>
<evidence type="ECO:0000259" key="5">
    <source>
        <dbReference type="Pfam" id="PF03081"/>
    </source>
</evidence>
<name>V4URS8_CITCL</name>
<sequence>MQHSSFQQTLNNKHETSYLKYATANIKYEYLGNSEHTTSNMKRRTANMKRETKYETSYLNFTTANIKYDYVCNSKLTTLNMKRRTTNMKQRLEKSKSPTPPSSFASKKTTASFIPLVYKYPSQPPAKLPNKGMRSICFSPKTPSFSISRYTTHSSPSRSPPLLTLPRSSISVSPVDQIIDAASGMITKWDPGSSTFARVTSLFYESKREAMQFLRCVDDLQKTMHLLVSENSSSAKLIEAQTLMQVAMKRLQKEFYQILSMNRAHLDPESLSTRSSRTSARSSLSDYDDEGSPDQDDNEVRDAGDSIFEVEEASSTAMADLKSIADCMINAGYTKECIKVYKVIRKSIIDEGIYRLGVERVTSSQINKMDWQVIDLKIKNWLEAVKIAMKTLFTGERILCDHVFASSESIRESCFTDISKEGAALLFAFPELVIKVKKAPAEKMFRVLDMYTAIAESWPEIESIFSFESTSALRSKALTSLIKIGESARQMILDFETHIQKDSSKTQVPGGGVHHLTIDVMNYLTSLADYSNILGDILADWAPPAKSTSSLLVSYFESPETTADNESPAPAVTLHVAWLIVSLLCKLDAKAKHYKDAHLAYLFLANNLQHVVAKVRTSNLQFLLGEEWINKNEAKLKQFVASYARVAWGPVLKSLPENPTAVITPGQAKDYFKSFNSSFEHVYKQQSWCVVPYAKLREEIKETIARKLLAAYGRFYETHKVTVGERNVMLFVRFTPEDVDNYLSDLFFETSDIESAGGRGSSSSTLSSLNRRHSRLTI</sequence>
<dbReference type="AlphaFoldDB" id="V4URS8"/>
<evidence type="ECO:0000256" key="4">
    <source>
        <dbReference type="SAM" id="MobiDB-lite"/>
    </source>
</evidence>
<dbReference type="EMBL" id="KI536861">
    <property type="protein sequence ID" value="ESR42234.1"/>
    <property type="molecule type" value="Genomic_DNA"/>
</dbReference>
<dbReference type="PANTHER" id="PTHR12542">
    <property type="entry name" value="EXOCYST COMPLEX PROTEIN EXO70"/>
    <property type="match status" value="1"/>
</dbReference>
<dbReference type="Pfam" id="PF03081">
    <property type="entry name" value="Exo70_C"/>
    <property type="match status" value="1"/>
</dbReference>
<feature type="region of interest" description="Disordered" evidence="4">
    <location>
        <begin position="83"/>
        <end position="107"/>
    </location>
</feature>
<dbReference type="STRING" id="85681.V4URS8"/>
<keyword evidence="3" id="KW-0268">Exocytosis</keyword>
<evidence type="ECO:0000313" key="7">
    <source>
        <dbReference type="Proteomes" id="UP000030687"/>
    </source>
</evidence>
<evidence type="ECO:0000313" key="6">
    <source>
        <dbReference type="EMBL" id="ESR42234.1"/>
    </source>
</evidence>
<keyword evidence="3" id="KW-0653">Protein transport</keyword>
<dbReference type="InterPro" id="IPR046364">
    <property type="entry name" value="Exo70_C"/>
</dbReference>
<dbReference type="SUPFAM" id="SSF74788">
    <property type="entry name" value="Cullin repeat-like"/>
    <property type="match status" value="1"/>
</dbReference>
<gene>
    <name evidence="6" type="ORF">CICLE_v10011115mg</name>
</gene>
<dbReference type="eggNOG" id="KOG2344">
    <property type="taxonomic scope" value="Eukaryota"/>
</dbReference>
<reference evidence="6 7" key="1">
    <citation type="submission" date="2013-10" db="EMBL/GenBank/DDBJ databases">
        <authorList>
            <consortium name="International Citrus Genome Consortium"/>
            <person name="Jenkins J."/>
            <person name="Schmutz J."/>
            <person name="Prochnik S."/>
            <person name="Rokhsar D."/>
            <person name="Gmitter F."/>
            <person name="Ollitrault P."/>
            <person name="Machado M."/>
            <person name="Talon M."/>
            <person name="Wincker P."/>
            <person name="Jaillon O."/>
            <person name="Morgante M."/>
        </authorList>
    </citation>
    <scope>NUCLEOTIDE SEQUENCE</scope>
    <source>
        <strain evidence="7">cv. Clemenules</strain>
    </source>
</reference>
<feature type="compositionally biased region" description="Acidic residues" evidence="4">
    <location>
        <begin position="286"/>
        <end position="297"/>
    </location>
</feature>
<dbReference type="Pfam" id="PF20669">
    <property type="entry name" value="Exo70_N"/>
    <property type="match status" value="1"/>
</dbReference>
<dbReference type="GO" id="GO:0015031">
    <property type="term" value="P:protein transport"/>
    <property type="evidence" value="ECO:0007669"/>
    <property type="project" value="UniProtKB-KW"/>
</dbReference>
<feature type="compositionally biased region" description="Low complexity" evidence="4">
    <location>
        <begin position="270"/>
        <end position="285"/>
    </location>
</feature>
<dbReference type="GO" id="GO:0005546">
    <property type="term" value="F:phosphatidylinositol-4,5-bisphosphate binding"/>
    <property type="evidence" value="ECO:0007669"/>
    <property type="project" value="InterPro"/>
</dbReference>
<dbReference type="InterPro" id="IPR004140">
    <property type="entry name" value="Exo70"/>
</dbReference>
<dbReference type="Proteomes" id="UP000030687">
    <property type="component" value="Unassembled WGS sequence"/>
</dbReference>
<accession>V4URS8</accession>
<dbReference type="InParanoid" id="V4URS8"/>
<proteinExistence type="inferred from homology"/>
<feature type="region of interest" description="Disordered" evidence="4">
    <location>
        <begin position="269"/>
        <end position="301"/>
    </location>
</feature>
<dbReference type="GO" id="GO:0000145">
    <property type="term" value="C:exocyst"/>
    <property type="evidence" value="ECO:0007669"/>
    <property type="project" value="InterPro"/>
</dbReference>
<evidence type="ECO:0000256" key="3">
    <source>
        <dbReference type="RuleBase" id="RU365026"/>
    </source>
</evidence>
<dbReference type="KEGG" id="cic:CICLE_v10011115mg"/>
<keyword evidence="2 3" id="KW-0813">Transport</keyword>
<comment type="function">
    <text evidence="3">Component of the exocyst complex.</text>
</comment>
<dbReference type="GO" id="GO:0006887">
    <property type="term" value="P:exocytosis"/>
    <property type="evidence" value="ECO:0007669"/>
    <property type="project" value="UniProtKB-KW"/>
</dbReference>
<comment type="similarity">
    <text evidence="1 3">Belongs to the EXO70 family.</text>
</comment>
<organism evidence="6 7">
    <name type="scientific">Citrus clementina</name>
    <name type="common">Clementine</name>
    <name type="synonym">Citrus deliciosa x Citrus sinensis</name>
    <dbReference type="NCBI Taxonomy" id="85681"/>
    <lineage>
        <taxon>Eukaryota</taxon>
        <taxon>Viridiplantae</taxon>
        <taxon>Streptophyta</taxon>
        <taxon>Embryophyta</taxon>
        <taxon>Tracheophyta</taxon>
        <taxon>Spermatophyta</taxon>
        <taxon>Magnoliopsida</taxon>
        <taxon>eudicotyledons</taxon>
        <taxon>Gunneridae</taxon>
        <taxon>Pentapetalae</taxon>
        <taxon>rosids</taxon>
        <taxon>malvids</taxon>
        <taxon>Sapindales</taxon>
        <taxon>Rutaceae</taxon>
        <taxon>Aurantioideae</taxon>
        <taxon>Citrus</taxon>
    </lineage>
</organism>
<protein>
    <recommendedName>
        <fullName evidence="3">Exocyst subunit Exo70 family protein</fullName>
    </recommendedName>
</protein>
<evidence type="ECO:0000256" key="1">
    <source>
        <dbReference type="ARBA" id="ARBA00006756"/>
    </source>
</evidence>